<feature type="non-terminal residue" evidence="1">
    <location>
        <position position="188"/>
    </location>
</feature>
<evidence type="ECO:0000313" key="2">
    <source>
        <dbReference type="Proteomes" id="UP000790709"/>
    </source>
</evidence>
<accession>A0ACB8B6I9</accession>
<evidence type="ECO:0000313" key="1">
    <source>
        <dbReference type="EMBL" id="KAH7921326.1"/>
    </source>
</evidence>
<comment type="caution">
    <text evidence="1">The sequence shown here is derived from an EMBL/GenBank/DDBJ whole genome shotgun (WGS) entry which is preliminary data.</text>
</comment>
<proteinExistence type="predicted"/>
<dbReference type="Proteomes" id="UP000790709">
    <property type="component" value="Unassembled WGS sequence"/>
</dbReference>
<keyword evidence="2" id="KW-1185">Reference proteome</keyword>
<dbReference type="EMBL" id="MU266532">
    <property type="protein sequence ID" value="KAH7921326.1"/>
    <property type="molecule type" value="Genomic_DNA"/>
</dbReference>
<name>A0ACB8B6I9_9AGAM</name>
<organism evidence="1 2">
    <name type="scientific">Leucogyrophana mollusca</name>
    <dbReference type="NCBI Taxonomy" id="85980"/>
    <lineage>
        <taxon>Eukaryota</taxon>
        <taxon>Fungi</taxon>
        <taxon>Dikarya</taxon>
        <taxon>Basidiomycota</taxon>
        <taxon>Agaricomycotina</taxon>
        <taxon>Agaricomycetes</taxon>
        <taxon>Agaricomycetidae</taxon>
        <taxon>Boletales</taxon>
        <taxon>Boletales incertae sedis</taxon>
        <taxon>Leucogyrophana</taxon>
    </lineage>
</organism>
<sequence length="188" mass="21591">MQPESSTQQDEIGVDGKKYRIDWDKKNSPRTARLIEWCKANEAHRIALFSDSTKDAKDAGRDKRTPQKTKVYYYQLIAQAVFAEDEDSNIKLAYKNKPEAFSKPIATRLATLKRKYKKFNANLKKTGVGRMTVDDLMNDPETKTLIGKWISLKFPWWTDLHGWWRDIPTYNAVAATADPGQNFASEAI</sequence>
<protein>
    <submittedName>
        <fullName evidence="1">Uncharacterized protein</fullName>
    </submittedName>
</protein>
<gene>
    <name evidence="1" type="ORF">BV22DRAFT_1019554</name>
</gene>
<reference evidence="1" key="1">
    <citation type="journal article" date="2021" name="New Phytol.">
        <title>Evolutionary innovations through gain and loss of genes in the ectomycorrhizal Boletales.</title>
        <authorList>
            <person name="Wu G."/>
            <person name="Miyauchi S."/>
            <person name="Morin E."/>
            <person name="Kuo A."/>
            <person name="Drula E."/>
            <person name="Varga T."/>
            <person name="Kohler A."/>
            <person name="Feng B."/>
            <person name="Cao Y."/>
            <person name="Lipzen A."/>
            <person name="Daum C."/>
            <person name="Hundley H."/>
            <person name="Pangilinan J."/>
            <person name="Johnson J."/>
            <person name="Barry K."/>
            <person name="LaButti K."/>
            <person name="Ng V."/>
            <person name="Ahrendt S."/>
            <person name="Min B."/>
            <person name="Choi I.G."/>
            <person name="Park H."/>
            <person name="Plett J.M."/>
            <person name="Magnuson J."/>
            <person name="Spatafora J.W."/>
            <person name="Nagy L.G."/>
            <person name="Henrissat B."/>
            <person name="Grigoriev I.V."/>
            <person name="Yang Z.L."/>
            <person name="Xu J."/>
            <person name="Martin F.M."/>
        </authorList>
    </citation>
    <scope>NUCLEOTIDE SEQUENCE</scope>
    <source>
        <strain evidence="1">KUC20120723A-06</strain>
    </source>
</reference>